<evidence type="ECO:0000313" key="2">
    <source>
        <dbReference type="EMBL" id="OHA58683.1"/>
    </source>
</evidence>
<keyword evidence="1" id="KW-0472">Membrane</keyword>
<reference evidence="2 3" key="1">
    <citation type="journal article" date="2016" name="Nat. Commun.">
        <title>Thousands of microbial genomes shed light on interconnected biogeochemical processes in an aquifer system.</title>
        <authorList>
            <person name="Anantharaman K."/>
            <person name="Brown C.T."/>
            <person name="Hug L.A."/>
            <person name="Sharon I."/>
            <person name="Castelle C.J."/>
            <person name="Probst A.J."/>
            <person name="Thomas B.C."/>
            <person name="Singh A."/>
            <person name="Wilkins M.J."/>
            <person name="Karaoz U."/>
            <person name="Brodie E.L."/>
            <person name="Williams K.H."/>
            <person name="Hubbard S.S."/>
            <person name="Banfield J.F."/>
        </authorList>
    </citation>
    <scope>NUCLEOTIDE SEQUENCE [LARGE SCALE GENOMIC DNA]</scope>
</reference>
<evidence type="ECO:0000313" key="3">
    <source>
        <dbReference type="Proteomes" id="UP000177043"/>
    </source>
</evidence>
<comment type="caution">
    <text evidence="2">The sequence shown here is derived from an EMBL/GenBank/DDBJ whole genome shotgun (WGS) entry which is preliminary data.</text>
</comment>
<dbReference type="AlphaFoldDB" id="A0A1G2QE46"/>
<protein>
    <submittedName>
        <fullName evidence="2">Uncharacterized protein</fullName>
    </submittedName>
</protein>
<proteinExistence type="predicted"/>
<name>A0A1G2QE46_9BACT</name>
<gene>
    <name evidence="2" type="ORF">A2571_02850</name>
</gene>
<dbReference type="EMBL" id="MHTJ01000003">
    <property type="protein sequence ID" value="OHA58683.1"/>
    <property type="molecule type" value="Genomic_DNA"/>
</dbReference>
<feature type="transmembrane region" description="Helical" evidence="1">
    <location>
        <begin position="70"/>
        <end position="93"/>
    </location>
</feature>
<dbReference type="Proteomes" id="UP000177043">
    <property type="component" value="Unassembled WGS sequence"/>
</dbReference>
<dbReference type="STRING" id="1802438.A2571_02850"/>
<keyword evidence="1" id="KW-1133">Transmembrane helix</keyword>
<feature type="transmembrane region" description="Helical" evidence="1">
    <location>
        <begin position="33"/>
        <end position="58"/>
    </location>
</feature>
<evidence type="ECO:0000256" key="1">
    <source>
        <dbReference type="SAM" id="Phobius"/>
    </source>
</evidence>
<keyword evidence="1" id="KW-0812">Transmembrane</keyword>
<feature type="transmembrane region" description="Helical" evidence="1">
    <location>
        <begin position="6"/>
        <end position="26"/>
    </location>
</feature>
<accession>A0A1G2QE46</accession>
<sequence length="95" mass="10977">MNYDTPLLLCARIILGLTLFLTAFYLPGIWLWGVALVGVVIFPWYMEGIVLFFLYQIITATAGPWWHPWAWLGTVLLIIAMKFGTMIHSRLFFQP</sequence>
<organism evidence="2 3">
    <name type="scientific">Candidatus Vogelbacteria bacterium RIFOXYD1_FULL_44_32</name>
    <dbReference type="NCBI Taxonomy" id="1802438"/>
    <lineage>
        <taxon>Bacteria</taxon>
        <taxon>Candidatus Vogeliibacteriota</taxon>
    </lineage>
</organism>